<dbReference type="HAMAP" id="MF_03130">
    <property type="entry name" value="mec17"/>
    <property type="match status" value="1"/>
</dbReference>
<organism evidence="6 7">
    <name type="scientific">Necator americanus</name>
    <name type="common">Human hookworm</name>
    <dbReference type="NCBI Taxonomy" id="51031"/>
    <lineage>
        <taxon>Eukaryota</taxon>
        <taxon>Metazoa</taxon>
        <taxon>Ecdysozoa</taxon>
        <taxon>Nematoda</taxon>
        <taxon>Chromadorea</taxon>
        <taxon>Rhabditida</taxon>
        <taxon>Rhabditina</taxon>
        <taxon>Rhabditomorpha</taxon>
        <taxon>Strongyloidea</taxon>
        <taxon>Ancylostomatidae</taxon>
        <taxon>Bunostominae</taxon>
        <taxon>Necator</taxon>
    </lineage>
</organism>
<feature type="domain" description="N-acetyltransferase" evidence="5">
    <location>
        <begin position="40"/>
        <end position="223"/>
    </location>
</feature>
<dbReference type="Proteomes" id="UP001303046">
    <property type="component" value="Unassembled WGS sequence"/>
</dbReference>
<evidence type="ECO:0000256" key="2">
    <source>
        <dbReference type="ARBA" id="ARBA00023315"/>
    </source>
</evidence>
<proteinExistence type="inferred from homology"/>
<dbReference type="PANTHER" id="PTHR12327:SF1">
    <property type="entry name" value="ALPHA-TUBULIN N-ACETYLTRANSFERASE 2"/>
    <property type="match status" value="1"/>
</dbReference>
<comment type="caution">
    <text evidence="6">The sequence shown here is derived from an EMBL/GenBank/DDBJ whole genome shotgun (WGS) entry which is preliminary data.</text>
</comment>
<keyword evidence="7" id="KW-1185">Reference proteome</keyword>
<dbReference type="EMBL" id="JAVFWL010000006">
    <property type="protein sequence ID" value="KAK6759432.1"/>
    <property type="molecule type" value="Genomic_DNA"/>
</dbReference>
<reference evidence="6 7" key="1">
    <citation type="submission" date="2023-08" db="EMBL/GenBank/DDBJ databases">
        <title>A Necator americanus chromosomal reference genome.</title>
        <authorList>
            <person name="Ilik V."/>
            <person name="Petrzelkova K.J."/>
            <person name="Pardy F."/>
            <person name="Fuh T."/>
            <person name="Niatou-Singa F.S."/>
            <person name="Gouil Q."/>
            <person name="Baker L."/>
            <person name="Ritchie M.E."/>
            <person name="Jex A.R."/>
            <person name="Gazzola D."/>
            <person name="Li H."/>
            <person name="Toshio Fujiwara R."/>
            <person name="Zhan B."/>
            <person name="Aroian R.V."/>
            <person name="Pafco B."/>
            <person name="Schwarz E.M."/>
        </authorList>
    </citation>
    <scope>NUCLEOTIDE SEQUENCE [LARGE SCALE GENOMIC DNA]</scope>
    <source>
        <strain evidence="6 7">Aroian</strain>
        <tissue evidence="6">Whole animal</tissue>
    </source>
</reference>
<comment type="function">
    <text evidence="3">Specifically acetylates 'Lys-40' in alpha-tubulin on the lumenal side of microtubules. Promotes microtubule destabilization and accelerates microtubule dynamics; this activity may be independent of acetylation activity. Acetylates alpha-tubulin with a slow enzymatic rate, due to a catalytic site that is not optimized for acetyl transfer. Enters the microtubule through each end and diffuses quickly throughout the lumen of microtubules. Acetylates only long/old microtubules because of its slow acetylation rate since it does not have time to act on dynamically unstable microtubules before the enzyme is released.</text>
</comment>
<protein>
    <recommendedName>
        <fullName evidence="3">Alpha-tubulin N-acetyltransferase</fullName>
        <shortName evidence="3">Alpha-TAT</shortName>
        <shortName evidence="3">TAT</shortName>
        <ecNumber evidence="3">2.3.1.108</ecNumber>
    </recommendedName>
    <alternativeName>
        <fullName evidence="3">Acetyltransferase mec-17 homolog</fullName>
    </alternativeName>
</protein>
<dbReference type="PANTHER" id="PTHR12327">
    <property type="entry name" value="ALPHA-TUBULIN N-ACETYLTRANSFERASE 1"/>
    <property type="match status" value="1"/>
</dbReference>
<evidence type="ECO:0000313" key="7">
    <source>
        <dbReference type="Proteomes" id="UP001303046"/>
    </source>
</evidence>
<keyword evidence="1 3" id="KW-0808">Transferase</keyword>
<evidence type="ECO:0000256" key="1">
    <source>
        <dbReference type="ARBA" id="ARBA00022679"/>
    </source>
</evidence>
<sequence>MSIASIKVVQLEVMPVEEEMISHVTLSSEGQERRTRGGCMEIGYDFSEIFPSEPIQRLDRAQLYRFNPRKFWSVQKAIDTLGHLSTEAQGLKRILTTYEKVLNQPEDQFIYLMWQRHPSKPATSYVIGMLKVGKKHLYLLDENQKKYEEEPLCILDFYIHDSVQRRGNGHQLFEAMLREESTSAAAVAIDRPSDAFLQFLSKFYGLSKPVWQSTNFVVFPEFFEGKAPVERYDKSGNGCRSEKFGTRKNATQNTASETTVKDTVAGLLHGNLTPELRRVAAPDTPLDRKNRRDFGHQSLW</sequence>
<name>A0ABR1E9R5_NECAM</name>
<comment type="caution">
    <text evidence="3">Lacks conserved residue(s) required for the propagation of feature annotation.</text>
</comment>
<dbReference type="InterPro" id="IPR038746">
    <property type="entry name" value="Atat"/>
</dbReference>
<dbReference type="Pfam" id="PF05301">
    <property type="entry name" value="Acetyltransf_16"/>
    <property type="match status" value="1"/>
</dbReference>
<evidence type="ECO:0000256" key="4">
    <source>
        <dbReference type="SAM" id="MobiDB-lite"/>
    </source>
</evidence>
<evidence type="ECO:0000259" key="5">
    <source>
        <dbReference type="PROSITE" id="PS51730"/>
    </source>
</evidence>
<accession>A0ABR1E9R5</accession>
<comment type="similarity">
    <text evidence="3">Belongs to the acetyltransferase ATAT1 family.</text>
</comment>
<feature type="region of interest" description="Disordered" evidence="4">
    <location>
        <begin position="281"/>
        <end position="300"/>
    </location>
</feature>
<comment type="catalytic activity">
    <reaction evidence="3">
        <text>L-lysyl-[alpha-tubulin] + acetyl-CoA = N(6)-acetyl-L-lysyl-[alpha-tubulin] + CoA + H(+)</text>
        <dbReference type="Rhea" id="RHEA:15277"/>
        <dbReference type="Rhea" id="RHEA-COMP:11278"/>
        <dbReference type="Rhea" id="RHEA-COMP:11279"/>
        <dbReference type="ChEBI" id="CHEBI:15378"/>
        <dbReference type="ChEBI" id="CHEBI:29969"/>
        <dbReference type="ChEBI" id="CHEBI:57287"/>
        <dbReference type="ChEBI" id="CHEBI:57288"/>
        <dbReference type="ChEBI" id="CHEBI:61930"/>
        <dbReference type="EC" id="2.3.1.108"/>
    </reaction>
</comment>
<feature type="binding site" evidence="3">
    <location>
        <begin position="157"/>
        <end position="170"/>
    </location>
    <ligand>
        <name>acetyl-CoA</name>
        <dbReference type="ChEBI" id="CHEBI:57288"/>
    </ligand>
</feature>
<keyword evidence="2 3" id="KW-0012">Acyltransferase</keyword>
<dbReference type="PROSITE" id="PS51730">
    <property type="entry name" value="GNAT_ATAT"/>
    <property type="match status" value="1"/>
</dbReference>
<dbReference type="InterPro" id="IPR007965">
    <property type="entry name" value="GNAT_ATAT"/>
</dbReference>
<feature type="site" description="Crucial for catalytic activity" evidence="3">
    <location>
        <position position="89"/>
    </location>
</feature>
<dbReference type="Gene3D" id="3.40.630.30">
    <property type="match status" value="1"/>
</dbReference>
<gene>
    <name evidence="6" type="primary">Necator_chrX.g21339</name>
    <name evidence="6" type="ORF">RB195_021178</name>
</gene>
<dbReference type="EC" id="2.3.1.108" evidence="3"/>
<evidence type="ECO:0000256" key="3">
    <source>
        <dbReference type="HAMAP-Rule" id="MF_03130"/>
    </source>
</evidence>
<evidence type="ECO:0000313" key="6">
    <source>
        <dbReference type="EMBL" id="KAK6759432.1"/>
    </source>
</evidence>